<dbReference type="STRING" id="1548547.BA177_13195"/>
<gene>
    <name evidence="4" type="ORF">BA177_13195</name>
</gene>
<accession>A0A193LHN8</accession>
<dbReference type="AlphaFoldDB" id="A0A193LHN8"/>
<dbReference type="PANTHER" id="PTHR43877:SF2">
    <property type="entry name" value="AMINOALKYLPHOSPHONATE N-ACETYLTRANSFERASE-RELATED"/>
    <property type="match status" value="1"/>
</dbReference>
<dbReference type="PANTHER" id="PTHR43877">
    <property type="entry name" value="AMINOALKYLPHOSPHONATE N-ACETYLTRANSFERASE-RELATED-RELATED"/>
    <property type="match status" value="1"/>
</dbReference>
<feature type="domain" description="N-acetyltransferase" evidence="3">
    <location>
        <begin position="3"/>
        <end position="153"/>
    </location>
</feature>
<dbReference type="Pfam" id="PF00583">
    <property type="entry name" value="Acetyltransf_1"/>
    <property type="match status" value="1"/>
</dbReference>
<evidence type="ECO:0000259" key="3">
    <source>
        <dbReference type="PROSITE" id="PS51186"/>
    </source>
</evidence>
<dbReference type="InterPro" id="IPR016181">
    <property type="entry name" value="Acyl_CoA_acyltransferase"/>
</dbReference>
<dbReference type="SUPFAM" id="SSF55729">
    <property type="entry name" value="Acyl-CoA N-acyltransferases (Nat)"/>
    <property type="match status" value="1"/>
</dbReference>
<evidence type="ECO:0000313" key="5">
    <source>
        <dbReference type="Proteomes" id="UP000092695"/>
    </source>
</evidence>
<proteinExistence type="predicted"/>
<protein>
    <recommendedName>
        <fullName evidence="3">N-acetyltransferase domain-containing protein</fullName>
    </recommendedName>
</protein>
<keyword evidence="5" id="KW-1185">Reference proteome</keyword>
<dbReference type="GO" id="GO:0016747">
    <property type="term" value="F:acyltransferase activity, transferring groups other than amino-acyl groups"/>
    <property type="evidence" value="ECO:0007669"/>
    <property type="project" value="InterPro"/>
</dbReference>
<evidence type="ECO:0000313" key="4">
    <source>
        <dbReference type="EMBL" id="ANO52027.1"/>
    </source>
</evidence>
<dbReference type="Gene3D" id="3.40.630.30">
    <property type="match status" value="1"/>
</dbReference>
<dbReference type="PROSITE" id="PS51186">
    <property type="entry name" value="GNAT"/>
    <property type="match status" value="1"/>
</dbReference>
<dbReference type="CDD" id="cd04301">
    <property type="entry name" value="NAT_SF"/>
    <property type="match status" value="1"/>
</dbReference>
<keyword evidence="1" id="KW-0808">Transferase</keyword>
<reference evidence="4 5" key="1">
    <citation type="submission" date="2016-06" db="EMBL/GenBank/DDBJ databases">
        <title>Complete genome sequence of a deep-branching marine Gamma Proteobacterium Woeseia oceani type strain XK5.</title>
        <authorList>
            <person name="Mu D."/>
            <person name="Du Z."/>
        </authorList>
    </citation>
    <scope>NUCLEOTIDE SEQUENCE [LARGE SCALE GENOMIC DNA]</scope>
    <source>
        <strain evidence="4 5">XK5</strain>
    </source>
</reference>
<keyword evidence="2" id="KW-0012">Acyltransferase</keyword>
<dbReference type="RefSeq" id="WP_068616944.1">
    <property type="nucleotide sequence ID" value="NZ_CP016268.1"/>
</dbReference>
<name>A0A193LHN8_9GAMM</name>
<dbReference type="OrthoDB" id="5525374at2"/>
<organism evidence="4 5">
    <name type="scientific">Woeseia oceani</name>
    <dbReference type="NCBI Taxonomy" id="1548547"/>
    <lineage>
        <taxon>Bacteria</taxon>
        <taxon>Pseudomonadati</taxon>
        <taxon>Pseudomonadota</taxon>
        <taxon>Gammaproteobacteria</taxon>
        <taxon>Woeseiales</taxon>
        <taxon>Woeseiaceae</taxon>
        <taxon>Woeseia</taxon>
    </lineage>
</organism>
<dbReference type="InterPro" id="IPR050832">
    <property type="entry name" value="Bact_Acetyltransf"/>
</dbReference>
<dbReference type="KEGG" id="woc:BA177_13195"/>
<dbReference type="EMBL" id="CP016268">
    <property type="protein sequence ID" value="ANO52027.1"/>
    <property type="molecule type" value="Genomic_DNA"/>
</dbReference>
<sequence>MSIEIRDATTDDGDAMLALLPRLAAFEIPAHRKAEHLWTGDAALLREWLAGDAPQCLVQVAVSAGKIVGMTLTTLRPDLLSHEPGAHLEVIVVAVEAEGSGAGKALLAEAELNARRHGAKAMTLHVIESNRRARAVYEHCGYAPELLRYIKEL</sequence>
<dbReference type="InterPro" id="IPR000182">
    <property type="entry name" value="GNAT_dom"/>
</dbReference>
<evidence type="ECO:0000256" key="2">
    <source>
        <dbReference type="ARBA" id="ARBA00023315"/>
    </source>
</evidence>
<evidence type="ECO:0000256" key="1">
    <source>
        <dbReference type="ARBA" id="ARBA00022679"/>
    </source>
</evidence>
<dbReference type="Proteomes" id="UP000092695">
    <property type="component" value="Chromosome"/>
</dbReference>